<keyword evidence="6 7" id="KW-0472">Membrane</keyword>
<keyword evidence="3" id="KW-1003">Cell membrane</keyword>
<organism evidence="8 9">
    <name type="scientific">Microbacterium oxydans</name>
    <dbReference type="NCBI Taxonomy" id="82380"/>
    <lineage>
        <taxon>Bacteria</taxon>
        <taxon>Bacillati</taxon>
        <taxon>Actinomycetota</taxon>
        <taxon>Actinomycetes</taxon>
        <taxon>Micrococcales</taxon>
        <taxon>Microbacteriaceae</taxon>
        <taxon>Microbacterium</taxon>
    </lineage>
</organism>
<evidence type="ECO:0000313" key="8">
    <source>
        <dbReference type="EMBL" id="KJL29081.1"/>
    </source>
</evidence>
<dbReference type="GO" id="GO:0005886">
    <property type="term" value="C:plasma membrane"/>
    <property type="evidence" value="ECO:0007669"/>
    <property type="project" value="UniProtKB-SubCell"/>
</dbReference>
<keyword evidence="2" id="KW-0813">Transport</keyword>
<feature type="transmembrane region" description="Helical" evidence="7">
    <location>
        <begin position="371"/>
        <end position="396"/>
    </location>
</feature>
<feature type="transmembrane region" description="Helical" evidence="7">
    <location>
        <begin position="86"/>
        <end position="108"/>
    </location>
</feature>
<accession>A0A0F0LBY2</accession>
<dbReference type="PANTHER" id="PTHR23513">
    <property type="entry name" value="INTEGRAL MEMBRANE EFFLUX PROTEIN-RELATED"/>
    <property type="match status" value="1"/>
</dbReference>
<dbReference type="Pfam" id="PF05977">
    <property type="entry name" value="MFS_3"/>
    <property type="match status" value="1"/>
</dbReference>
<evidence type="ECO:0000256" key="2">
    <source>
        <dbReference type="ARBA" id="ARBA00022448"/>
    </source>
</evidence>
<protein>
    <submittedName>
        <fullName evidence="8">Enterobactin exporter EntS</fullName>
    </submittedName>
</protein>
<dbReference type="SUPFAM" id="SSF103473">
    <property type="entry name" value="MFS general substrate transporter"/>
    <property type="match status" value="1"/>
</dbReference>
<comment type="caution">
    <text evidence="8">The sequence shown here is derived from an EMBL/GenBank/DDBJ whole genome shotgun (WGS) entry which is preliminary data.</text>
</comment>
<dbReference type="Proteomes" id="UP000033640">
    <property type="component" value="Unassembled WGS sequence"/>
</dbReference>
<name>A0A0F0LBY2_9MICO</name>
<feature type="transmembrane region" description="Helical" evidence="7">
    <location>
        <begin position="208"/>
        <end position="237"/>
    </location>
</feature>
<dbReference type="InterPro" id="IPR010290">
    <property type="entry name" value="TM_effector"/>
</dbReference>
<evidence type="ECO:0000256" key="3">
    <source>
        <dbReference type="ARBA" id="ARBA00022475"/>
    </source>
</evidence>
<evidence type="ECO:0000313" key="9">
    <source>
        <dbReference type="Proteomes" id="UP000033640"/>
    </source>
</evidence>
<proteinExistence type="predicted"/>
<gene>
    <name evidence="8" type="ORF">RS83_01706</name>
</gene>
<dbReference type="OrthoDB" id="4368225at2"/>
<evidence type="ECO:0000256" key="4">
    <source>
        <dbReference type="ARBA" id="ARBA00022692"/>
    </source>
</evidence>
<feature type="transmembrane region" description="Helical" evidence="7">
    <location>
        <begin position="42"/>
        <end position="65"/>
    </location>
</feature>
<reference evidence="8 9" key="1">
    <citation type="submission" date="2015-02" db="EMBL/GenBank/DDBJ databases">
        <title>Draft genome sequences of ten Microbacterium spp. with emphasis on heavy metal contaminated environments.</title>
        <authorList>
            <person name="Corretto E."/>
        </authorList>
    </citation>
    <scope>NUCLEOTIDE SEQUENCE [LARGE SCALE GENOMIC DNA]</scope>
    <source>
        <strain evidence="8 9">BEL4b</strain>
    </source>
</reference>
<keyword evidence="5 7" id="KW-1133">Transmembrane helix</keyword>
<dbReference type="RefSeq" id="WP_045279098.1">
    <property type="nucleotide sequence ID" value="NZ_JYIW01000024.1"/>
</dbReference>
<feature type="transmembrane region" description="Helical" evidence="7">
    <location>
        <begin position="343"/>
        <end position="365"/>
    </location>
</feature>
<dbReference type="Gene3D" id="1.20.1250.20">
    <property type="entry name" value="MFS general substrate transporter like domains"/>
    <property type="match status" value="2"/>
</dbReference>
<sequence>MFIVLRHRPFRRLFAAHVVALLGTGLSTIAIGFLVVDVAGGDAAAVLGTLLAIKMFTFLLLGPLAPAIARRVGTRRLLVATDITRALIAVCLPFVDSIGVAYLLIFLLQGSSALFTPTFQAALPRIVTDEREYTGALALSRLAYDLESLASPSIAAAVLVFAPSSMLFLGTGVGFLGSALLILSVAIPKTTGSDDDTVRSELTRGIRLMFTVGPLRGALALHLALAAVGAIAMVLTVPLVRSELGGTEAQAAGLLAAFGAGSLASAALMPSILKRVAPRPYMLTGLSVFATAMLFVWPVLAMRPGTAALPWLCAIWFISGAGNSAVLAPMGRIYRDAVTDRDLPHVFAAQFSLAHGWWLLTYPIAGWGATLLGFGPITLVLATAALLALLLAARLWTTLPAGSRDPSGTMEARREGDHG</sequence>
<feature type="transmembrane region" description="Helical" evidence="7">
    <location>
        <begin position="12"/>
        <end position="36"/>
    </location>
</feature>
<feature type="transmembrane region" description="Helical" evidence="7">
    <location>
        <begin position="281"/>
        <end position="302"/>
    </location>
</feature>
<dbReference type="InterPro" id="IPR036259">
    <property type="entry name" value="MFS_trans_sf"/>
</dbReference>
<evidence type="ECO:0000256" key="1">
    <source>
        <dbReference type="ARBA" id="ARBA00004651"/>
    </source>
</evidence>
<feature type="transmembrane region" description="Helical" evidence="7">
    <location>
        <begin position="154"/>
        <end position="187"/>
    </location>
</feature>
<dbReference type="EMBL" id="JYIW01000024">
    <property type="protein sequence ID" value="KJL29081.1"/>
    <property type="molecule type" value="Genomic_DNA"/>
</dbReference>
<evidence type="ECO:0000256" key="6">
    <source>
        <dbReference type="ARBA" id="ARBA00023136"/>
    </source>
</evidence>
<evidence type="ECO:0000256" key="7">
    <source>
        <dbReference type="SAM" id="Phobius"/>
    </source>
</evidence>
<feature type="transmembrane region" description="Helical" evidence="7">
    <location>
        <begin position="308"/>
        <end position="331"/>
    </location>
</feature>
<comment type="subcellular location">
    <subcellularLocation>
        <location evidence="1">Cell membrane</location>
        <topology evidence="1">Multi-pass membrane protein</topology>
    </subcellularLocation>
</comment>
<evidence type="ECO:0000256" key="5">
    <source>
        <dbReference type="ARBA" id="ARBA00022989"/>
    </source>
</evidence>
<keyword evidence="4 7" id="KW-0812">Transmembrane</keyword>
<dbReference type="PATRIC" id="fig|82380.11.peg.1742"/>
<dbReference type="PANTHER" id="PTHR23513:SF6">
    <property type="entry name" value="MAJOR FACILITATOR SUPERFAMILY ASSOCIATED DOMAIN-CONTAINING PROTEIN"/>
    <property type="match status" value="1"/>
</dbReference>
<dbReference type="CDD" id="cd06173">
    <property type="entry name" value="MFS_MefA_like"/>
    <property type="match status" value="1"/>
</dbReference>
<feature type="transmembrane region" description="Helical" evidence="7">
    <location>
        <begin position="249"/>
        <end position="269"/>
    </location>
</feature>
<dbReference type="AlphaFoldDB" id="A0A0F0LBY2"/>